<evidence type="ECO:0000256" key="1">
    <source>
        <dbReference type="SAM" id="SignalP"/>
    </source>
</evidence>
<dbReference type="Gene3D" id="2.60.40.1120">
    <property type="entry name" value="Carboxypeptidase-like, regulatory domain"/>
    <property type="match status" value="1"/>
</dbReference>
<name>A0ABT3PK52_9BACT</name>
<evidence type="ECO:0000313" key="2">
    <source>
        <dbReference type="EMBL" id="MCW9706292.1"/>
    </source>
</evidence>
<keyword evidence="1" id="KW-0732">Signal</keyword>
<accession>A0ABT3PK52</accession>
<dbReference type="SUPFAM" id="SSF49452">
    <property type="entry name" value="Starch-binding domain-like"/>
    <property type="match status" value="1"/>
</dbReference>
<evidence type="ECO:0000313" key="3">
    <source>
        <dbReference type="Proteomes" id="UP001207918"/>
    </source>
</evidence>
<organism evidence="2 3">
    <name type="scientific">Fodinibius salsisoli</name>
    <dbReference type="NCBI Taxonomy" id="2820877"/>
    <lineage>
        <taxon>Bacteria</taxon>
        <taxon>Pseudomonadati</taxon>
        <taxon>Balneolota</taxon>
        <taxon>Balneolia</taxon>
        <taxon>Balneolales</taxon>
        <taxon>Balneolaceae</taxon>
        <taxon>Fodinibius</taxon>
    </lineage>
</organism>
<proteinExistence type="predicted"/>
<keyword evidence="3" id="KW-1185">Reference proteome</keyword>
<dbReference type="RefSeq" id="WP_265764997.1">
    <property type="nucleotide sequence ID" value="NZ_JAGGJA010000003.1"/>
</dbReference>
<reference evidence="2 3" key="1">
    <citation type="submission" date="2021-03" db="EMBL/GenBank/DDBJ databases">
        <title>Aliifodinibius sp. nov., a new bacterium isolated from saline soil.</title>
        <authorList>
            <person name="Galisteo C."/>
            <person name="De La Haba R."/>
            <person name="Sanchez-Porro C."/>
            <person name="Ventosa A."/>
        </authorList>
    </citation>
    <scope>NUCLEOTIDE SEQUENCE [LARGE SCALE GENOMIC DNA]</scope>
    <source>
        <strain evidence="2 3">1BSP15-2V2</strain>
    </source>
</reference>
<sequence length="163" mass="17644">MSDRITIYSKIALIFLFALLPGWQSVYAQTESTTTVEGSVTDSKGKLLPGVNVALPQLNRGTSTKTDGSYIIRGLPSGTYMLVFSFIGYQSTNREVRLQKGKTMTLNLSLQKAFISSESVTVTGTPYASDPLTTPADVDVIAGDTKFAQQKTSLGGSLDWWFA</sequence>
<dbReference type="Proteomes" id="UP001207918">
    <property type="component" value="Unassembled WGS sequence"/>
</dbReference>
<gene>
    <name evidence="2" type="ORF">J6I44_05480</name>
</gene>
<feature type="chain" id="PRO_5047294301" evidence="1">
    <location>
        <begin position="29"/>
        <end position="163"/>
    </location>
</feature>
<comment type="caution">
    <text evidence="2">The sequence shown here is derived from an EMBL/GenBank/DDBJ whole genome shotgun (WGS) entry which is preliminary data.</text>
</comment>
<dbReference type="Pfam" id="PF13715">
    <property type="entry name" value="CarbopepD_reg_2"/>
    <property type="match status" value="1"/>
</dbReference>
<dbReference type="InterPro" id="IPR013784">
    <property type="entry name" value="Carb-bd-like_fold"/>
</dbReference>
<feature type="signal peptide" evidence="1">
    <location>
        <begin position="1"/>
        <end position="28"/>
    </location>
</feature>
<protein>
    <submittedName>
        <fullName evidence="2">Carboxypeptidase-like regulatory domain-containing protein</fullName>
    </submittedName>
</protein>
<dbReference type="EMBL" id="JAGGJA010000003">
    <property type="protein sequence ID" value="MCW9706292.1"/>
    <property type="molecule type" value="Genomic_DNA"/>
</dbReference>